<dbReference type="GO" id="GO:0000045">
    <property type="term" value="P:autophagosome assembly"/>
    <property type="evidence" value="ECO:0007669"/>
    <property type="project" value="TreeGrafter"/>
</dbReference>
<dbReference type="PANTHER" id="PTHR10953:SF3">
    <property type="entry name" value="UBIQUITIN-LIKE MODIFIER-ACTIVATING ENZYME ATG7"/>
    <property type="match status" value="1"/>
</dbReference>
<feature type="domain" description="Ubiquitin-like modifier-activating enzyme Atg7 N-terminal" evidence="3">
    <location>
        <begin position="1"/>
        <end position="99"/>
    </location>
</feature>
<sequence>MVGFADPSTIPNVPGWPLRNFLVLLSIAFSISKISILAYRDNSAIKTSIPKSFWINGKSISLVRDIDVGDGSISLAKVTGWERNSSNKLAPKLSDLGSLIDPNQLADQAVDLNLKLMKWRVAPSLNLEVIKHNSCLLLGAGTLGSYISRALLGWGVRKITFVDSGRVSFSNPVRQPLFNFQDCLNGGAPKAARAAQALKEVYPSVDSAGYQIEIPMAGHPITNEERQKSDYDQLIKLIDEHDTIFLLMDSRESRWLPTVIASATNKLVINVALGFDSYVVMRHGVSPSEHPHSPHIGCYFCNDVVTPVDVS</sequence>
<name>A0A167F2I2_9ASCO</name>
<feature type="transmembrane region" description="Helical" evidence="1">
    <location>
        <begin position="20"/>
        <end position="39"/>
    </location>
</feature>
<dbReference type="InterPro" id="IPR042523">
    <property type="entry name" value="Atg7_N_2"/>
</dbReference>
<dbReference type="OrthoDB" id="338614at2759"/>
<dbReference type="PANTHER" id="PTHR10953">
    <property type="entry name" value="UBIQUITIN-ACTIVATING ENZYME E1"/>
    <property type="match status" value="1"/>
</dbReference>
<dbReference type="EMBL" id="CP014503">
    <property type="protein sequence ID" value="ANB14741.1"/>
    <property type="molecule type" value="Genomic_DNA"/>
</dbReference>
<dbReference type="Pfam" id="PF16420">
    <property type="entry name" value="ATG7_N"/>
    <property type="match status" value="1"/>
</dbReference>
<dbReference type="GO" id="GO:0019779">
    <property type="term" value="F:Atg8 activating enzyme activity"/>
    <property type="evidence" value="ECO:0007669"/>
    <property type="project" value="TreeGrafter"/>
</dbReference>
<dbReference type="GO" id="GO:0000422">
    <property type="term" value="P:autophagy of mitochondrion"/>
    <property type="evidence" value="ECO:0007669"/>
    <property type="project" value="TreeGrafter"/>
</dbReference>
<dbReference type="InterPro" id="IPR032197">
    <property type="entry name" value="Atg7_N"/>
</dbReference>
<evidence type="ECO:0000256" key="1">
    <source>
        <dbReference type="SAM" id="Phobius"/>
    </source>
</evidence>
<accession>A0A167F2I2</accession>
<dbReference type="InterPro" id="IPR035985">
    <property type="entry name" value="Ubiquitin-activating_enz"/>
</dbReference>
<keyword evidence="1" id="KW-0812">Transmembrane</keyword>
<feature type="domain" description="THIF-type NAD/FAD binding fold" evidence="2">
    <location>
        <begin position="117"/>
        <end position="301"/>
    </location>
</feature>
<dbReference type="Gene3D" id="3.40.140.100">
    <property type="entry name" value="Ubiquitin-like modifier-activating enzyme ATG7 C-terminal domain"/>
    <property type="match status" value="1"/>
</dbReference>
<organism evidence="4 5">
    <name type="scientific">Sugiyamaella lignohabitans</name>
    <dbReference type="NCBI Taxonomy" id="796027"/>
    <lineage>
        <taxon>Eukaryota</taxon>
        <taxon>Fungi</taxon>
        <taxon>Dikarya</taxon>
        <taxon>Ascomycota</taxon>
        <taxon>Saccharomycotina</taxon>
        <taxon>Dipodascomycetes</taxon>
        <taxon>Dipodascales</taxon>
        <taxon>Trichomonascaceae</taxon>
        <taxon>Sugiyamaella</taxon>
    </lineage>
</organism>
<keyword evidence="1" id="KW-1133">Transmembrane helix</keyword>
<proteinExistence type="predicted"/>
<dbReference type="RefSeq" id="XP_018737218.1">
    <property type="nucleotide sequence ID" value="XM_018879286.1"/>
</dbReference>
<dbReference type="GO" id="GO:0006995">
    <property type="term" value="P:cellular response to nitrogen starvation"/>
    <property type="evidence" value="ECO:0007669"/>
    <property type="project" value="TreeGrafter"/>
</dbReference>
<dbReference type="KEGG" id="slb:AWJ20_2348"/>
<protein>
    <submittedName>
        <fullName evidence="4">Atg7p</fullName>
    </submittedName>
</protein>
<keyword evidence="1" id="KW-0472">Membrane</keyword>
<dbReference type="InterPro" id="IPR000594">
    <property type="entry name" value="ThiF_NAD_FAD-bd"/>
</dbReference>
<dbReference type="GO" id="GO:0032446">
    <property type="term" value="P:protein modification by small protein conjugation"/>
    <property type="evidence" value="ECO:0007669"/>
    <property type="project" value="TreeGrafter"/>
</dbReference>
<dbReference type="GO" id="GO:0034727">
    <property type="term" value="P:piecemeal microautophagy of the nucleus"/>
    <property type="evidence" value="ECO:0007669"/>
    <property type="project" value="TreeGrafter"/>
</dbReference>
<evidence type="ECO:0000259" key="3">
    <source>
        <dbReference type="Pfam" id="PF16420"/>
    </source>
</evidence>
<dbReference type="SUPFAM" id="SSF69572">
    <property type="entry name" value="Activating enzymes of the ubiquitin-like proteins"/>
    <property type="match status" value="1"/>
</dbReference>
<evidence type="ECO:0000313" key="5">
    <source>
        <dbReference type="Proteomes" id="UP000189580"/>
    </source>
</evidence>
<dbReference type="GO" id="GO:0019778">
    <property type="term" value="F:Atg12 activating enzyme activity"/>
    <property type="evidence" value="ECO:0007669"/>
    <property type="project" value="TreeGrafter"/>
</dbReference>
<dbReference type="Gene3D" id="3.40.50.720">
    <property type="entry name" value="NAD(P)-binding Rossmann-like Domain"/>
    <property type="match status" value="1"/>
</dbReference>
<dbReference type="Proteomes" id="UP000189580">
    <property type="component" value="Chromosome b"/>
</dbReference>
<reference evidence="4 5" key="1">
    <citation type="submission" date="2016-02" db="EMBL/GenBank/DDBJ databases">
        <title>Complete genome sequence and transcriptome regulation of the pentose utilising yeast Sugiyamaella lignohabitans.</title>
        <authorList>
            <person name="Bellasio M."/>
            <person name="Peymann A."/>
            <person name="Valli M."/>
            <person name="Sipitzky M."/>
            <person name="Graf A."/>
            <person name="Sauer M."/>
            <person name="Marx H."/>
            <person name="Mattanovich D."/>
        </authorList>
    </citation>
    <scope>NUCLEOTIDE SEQUENCE [LARGE SCALE GENOMIC DNA]</scope>
    <source>
        <strain evidence="4 5">CBS 10342</strain>
    </source>
</reference>
<dbReference type="InterPro" id="IPR045886">
    <property type="entry name" value="ThiF/MoeB/HesA"/>
</dbReference>
<dbReference type="GeneID" id="30034249"/>
<dbReference type="Pfam" id="PF00899">
    <property type="entry name" value="ThiF"/>
    <property type="match status" value="1"/>
</dbReference>
<evidence type="ECO:0000259" key="2">
    <source>
        <dbReference type="Pfam" id="PF00899"/>
    </source>
</evidence>
<evidence type="ECO:0000313" key="4">
    <source>
        <dbReference type="EMBL" id="ANB14741.1"/>
    </source>
</evidence>
<gene>
    <name evidence="4" type="primary">ATG7</name>
    <name evidence="4" type="ORF">AWJ20_2348</name>
</gene>
<keyword evidence="5" id="KW-1185">Reference proteome</keyword>
<dbReference type="AlphaFoldDB" id="A0A167F2I2"/>
<dbReference type="GO" id="GO:0000407">
    <property type="term" value="C:phagophore assembly site"/>
    <property type="evidence" value="ECO:0007669"/>
    <property type="project" value="TreeGrafter"/>
</dbReference>